<evidence type="ECO:0000256" key="1">
    <source>
        <dbReference type="ARBA" id="ARBA00022723"/>
    </source>
</evidence>
<evidence type="ECO:0000313" key="5">
    <source>
        <dbReference type="EMBL" id="KAF2240951.1"/>
    </source>
</evidence>
<evidence type="ECO:0000256" key="2">
    <source>
        <dbReference type="ARBA" id="ARBA00022771"/>
    </source>
</evidence>
<dbReference type="GeneID" id="54587991"/>
<feature type="region of interest" description="Disordered" evidence="4">
    <location>
        <begin position="606"/>
        <end position="630"/>
    </location>
</feature>
<dbReference type="GO" id="GO:0008270">
    <property type="term" value="F:zinc ion binding"/>
    <property type="evidence" value="ECO:0007669"/>
    <property type="project" value="UniProtKB-KW"/>
</dbReference>
<evidence type="ECO:0008006" key="7">
    <source>
        <dbReference type="Google" id="ProtNLM"/>
    </source>
</evidence>
<feature type="region of interest" description="Disordered" evidence="4">
    <location>
        <begin position="497"/>
        <end position="547"/>
    </location>
</feature>
<dbReference type="OrthoDB" id="3642840at2759"/>
<gene>
    <name evidence="5" type="ORF">BU26DRAFT_586531</name>
</gene>
<accession>A0A6A6HSF9</accession>
<evidence type="ECO:0000256" key="3">
    <source>
        <dbReference type="ARBA" id="ARBA00022833"/>
    </source>
</evidence>
<keyword evidence="1" id="KW-0479">Metal-binding</keyword>
<evidence type="ECO:0000256" key="4">
    <source>
        <dbReference type="SAM" id="MobiDB-lite"/>
    </source>
</evidence>
<keyword evidence="2" id="KW-0863">Zinc-finger</keyword>
<dbReference type="SUPFAM" id="SSF57903">
    <property type="entry name" value="FYVE/PHD zinc finger"/>
    <property type="match status" value="1"/>
</dbReference>
<reference evidence="5" key="1">
    <citation type="journal article" date="2020" name="Stud. Mycol.">
        <title>101 Dothideomycetes genomes: a test case for predicting lifestyles and emergence of pathogens.</title>
        <authorList>
            <person name="Haridas S."/>
            <person name="Albert R."/>
            <person name="Binder M."/>
            <person name="Bloem J."/>
            <person name="Labutti K."/>
            <person name="Salamov A."/>
            <person name="Andreopoulos B."/>
            <person name="Baker S."/>
            <person name="Barry K."/>
            <person name="Bills G."/>
            <person name="Bluhm B."/>
            <person name="Cannon C."/>
            <person name="Castanera R."/>
            <person name="Culley D."/>
            <person name="Daum C."/>
            <person name="Ezra D."/>
            <person name="Gonzalez J."/>
            <person name="Henrissat B."/>
            <person name="Kuo A."/>
            <person name="Liang C."/>
            <person name="Lipzen A."/>
            <person name="Lutzoni F."/>
            <person name="Magnuson J."/>
            <person name="Mondo S."/>
            <person name="Nolan M."/>
            <person name="Ohm R."/>
            <person name="Pangilinan J."/>
            <person name="Park H.-J."/>
            <person name="Ramirez L."/>
            <person name="Alfaro M."/>
            <person name="Sun H."/>
            <person name="Tritt A."/>
            <person name="Yoshinaga Y."/>
            <person name="Zwiers L.-H."/>
            <person name="Turgeon B."/>
            <person name="Goodwin S."/>
            <person name="Spatafora J."/>
            <person name="Crous P."/>
            <person name="Grigoriev I."/>
        </authorList>
    </citation>
    <scope>NUCLEOTIDE SEQUENCE</scope>
    <source>
        <strain evidence="5">CBS 122368</strain>
    </source>
</reference>
<dbReference type="Gene3D" id="3.30.40.10">
    <property type="entry name" value="Zinc/RING finger domain, C3HC4 (zinc finger)"/>
    <property type="match status" value="1"/>
</dbReference>
<keyword evidence="6" id="KW-1185">Reference proteome</keyword>
<keyword evidence="3" id="KW-0862">Zinc</keyword>
<feature type="compositionally biased region" description="Basic and acidic residues" evidence="4">
    <location>
        <begin position="98"/>
        <end position="109"/>
    </location>
</feature>
<feature type="compositionally biased region" description="Acidic residues" evidence="4">
    <location>
        <begin position="110"/>
        <end position="119"/>
    </location>
</feature>
<dbReference type="InterPro" id="IPR013083">
    <property type="entry name" value="Znf_RING/FYVE/PHD"/>
</dbReference>
<sequence>MGHGILFRWEDSPALKHHCGFCDRPLSHPGARSSCFGIHAEPCHRFHQAMFMRNRAHMCAMCLGADEAHHKRHVDIAERLRAIYESCGEEWPIIPTAEPERGRPRTRESEDAEDEDEDERSSISGGAAAKRKERKEQKRLIRAASRPRVITQDEIKYIDSVLHPASAADGDAEGPSNPDEVDEIEKNLRYNAQVYNTGSRRVLKEFARIPDADVNFEGEMERIFEALRITELLKRNARNRGLQGRDLKNFEGLVAEFKERVVEDQVLVKKDELEVRMRRAAYLRYTNRASFDIVEERYTDKDWKTGAKIVQTESRTESSGSASPFECEVANERENVIASPLPATPAAPDLRHLWKGHKRIASDGELEDVVTVSHSPSRIPRKPTGVMKRQPAQLRLIINEKSSSKSIGSPVLSRRHPRLPVRSPDRSRPLLSHGMRHPSPGRNMYEHLISDNDGWDYEGKDPNLAVRSPIAEERPDTQPLPPAASVWAKRPKLLASETVKDRKVTPEPADTGHPPVSQKKAKKKEREVKRKAKRSAEKGPVAAGELEAEDGTLTFEVETAKGRVAIEPIRITQSSSTLELESHAEEEELLIQDNYAKVEVAKEAKASAAADTSRSPTASSPRIATTPHLTTSDSLPPFPVISYSRHADWKKYTRFLRVDALSSPAYTAQISCSGDASCIFEVTSTPDCPFHPPRCSCCDPFLDQCYLVYPCPEAYTCGPFNRIRAQKLLDMYETHPQTKGRLMLIDDDMASWFLIEPSQRRIDRKNAPPAGTPERLVTEYFDYYFQGYEKGPLMQQETQFEELWNRNVRLRQSLSSTELGQLALEFEAGTGPRMCYCYAVLPEDLDSKDIVECSYVGCPKKYFHRACVTGLGADKVTRWYCTICEPLIGDIAANLIEDLDMMALARNPSKGVEIARKCSDCGGPMGNGMD</sequence>
<feature type="region of interest" description="Disordered" evidence="4">
    <location>
        <begin position="472"/>
        <end position="491"/>
    </location>
</feature>
<dbReference type="Proteomes" id="UP000800094">
    <property type="component" value="Unassembled WGS sequence"/>
</dbReference>
<dbReference type="AlphaFoldDB" id="A0A6A6HSF9"/>
<dbReference type="PROSITE" id="PS01359">
    <property type="entry name" value="ZF_PHD_1"/>
    <property type="match status" value="1"/>
</dbReference>
<feature type="region of interest" description="Disordered" evidence="4">
    <location>
        <begin position="93"/>
        <end position="140"/>
    </location>
</feature>
<feature type="compositionally biased region" description="Basic residues" evidence="4">
    <location>
        <begin position="519"/>
        <end position="533"/>
    </location>
</feature>
<dbReference type="InterPro" id="IPR019786">
    <property type="entry name" value="Zinc_finger_PHD-type_CS"/>
</dbReference>
<dbReference type="InterPro" id="IPR011011">
    <property type="entry name" value="Znf_FYVE_PHD"/>
</dbReference>
<proteinExistence type="predicted"/>
<protein>
    <recommendedName>
        <fullName evidence="7">Zinc finger PHD-type domain-containing protein</fullName>
    </recommendedName>
</protein>
<feature type="compositionally biased region" description="Polar residues" evidence="4">
    <location>
        <begin position="612"/>
        <end position="630"/>
    </location>
</feature>
<feature type="region of interest" description="Disordered" evidence="4">
    <location>
        <begin position="401"/>
        <end position="444"/>
    </location>
</feature>
<organism evidence="5 6">
    <name type="scientific">Trematosphaeria pertusa</name>
    <dbReference type="NCBI Taxonomy" id="390896"/>
    <lineage>
        <taxon>Eukaryota</taxon>
        <taxon>Fungi</taxon>
        <taxon>Dikarya</taxon>
        <taxon>Ascomycota</taxon>
        <taxon>Pezizomycotina</taxon>
        <taxon>Dothideomycetes</taxon>
        <taxon>Pleosporomycetidae</taxon>
        <taxon>Pleosporales</taxon>
        <taxon>Massarineae</taxon>
        <taxon>Trematosphaeriaceae</taxon>
        <taxon>Trematosphaeria</taxon>
    </lineage>
</organism>
<evidence type="ECO:0000313" key="6">
    <source>
        <dbReference type="Proteomes" id="UP000800094"/>
    </source>
</evidence>
<name>A0A6A6HSF9_9PLEO</name>
<dbReference type="RefSeq" id="XP_033675955.1">
    <property type="nucleotide sequence ID" value="XM_033834661.1"/>
</dbReference>
<dbReference type="EMBL" id="ML987214">
    <property type="protein sequence ID" value="KAF2240951.1"/>
    <property type="molecule type" value="Genomic_DNA"/>
</dbReference>